<dbReference type="PROSITE" id="PS51217">
    <property type="entry name" value="UVRD_HELICASE_CTER"/>
    <property type="match status" value="1"/>
</dbReference>
<name>A0A0W0TWI9_LEGER</name>
<dbReference type="EC" id="5.6.2.4" evidence="12"/>
<keyword evidence="19" id="KW-1185">Reference proteome</keyword>
<dbReference type="GO" id="GO:0003677">
    <property type="term" value="F:DNA binding"/>
    <property type="evidence" value="ECO:0007669"/>
    <property type="project" value="UniProtKB-KW"/>
</dbReference>
<keyword evidence="9" id="KW-0234">DNA repair</keyword>
<evidence type="ECO:0000256" key="3">
    <source>
        <dbReference type="ARBA" id="ARBA00022763"/>
    </source>
</evidence>
<dbReference type="InterPro" id="IPR011604">
    <property type="entry name" value="PDDEXK-like_dom_sf"/>
</dbReference>
<dbReference type="GO" id="GO:0005524">
    <property type="term" value="F:ATP binding"/>
    <property type="evidence" value="ECO:0007669"/>
    <property type="project" value="UniProtKB-UniRule"/>
</dbReference>
<evidence type="ECO:0000256" key="15">
    <source>
        <dbReference type="PROSITE-ProRule" id="PRU00560"/>
    </source>
</evidence>
<dbReference type="GO" id="GO:0005829">
    <property type="term" value="C:cytosol"/>
    <property type="evidence" value="ECO:0007669"/>
    <property type="project" value="TreeGrafter"/>
</dbReference>
<organism evidence="18 19">
    <name type="scientific">Legionella erythra</name>
    <dbReference type="NCBI Taxonomy" id="448"/>
    <lineage>
        <taxon>Bacteria</taxon>
        <taxon>Pseudomonadati</taxon>
        <taxon>Pseudomonadota</taxon>
        <taxon>Gammaproteobacteria</taxon>
        <taxon>Legionellales</taxon>
        <taxon>Legionellaceae</taxon>
        <taxon>Legionella</taxon>
    </lineage>
</organism>
<keyword evidence="2 15" id="KW-0547">Nucleotide-binding</keyword>
<accession>A0A0W0TWI9</accession>
<dbReference type="InterPro" id="IPR000212">
    <property type="entry name" value="DNA_helicase_UvrD/REP"/>
</dbReference>
<dbReference type="Gene3D" id="3.40.50.300">
    <property type="entry name" value="P-loop containing nucleotide triphosphate hydrolases"/>
    <property type="match status" value="3"/>
</dbReference>
<evidence type="ECO:0000256" key="7">
    <source>
        <dbReference type="ARBA" id="ARBA00022840"/>
    </source>
</evidence>
<dbReference type="RefSeq" id="WP_058525310.1">
    <property type="nucleotide sequence ID" value="NZ_CAAAHY010000004.1"/>
</dbReference>
<keyword evidence="5 15" id="KW-0347">Helicase</keyword>
<protein>
    <recommendedName>
        <fullName evidence="12">DNA 3'-5' helicase</fullName>
        <ecNumber evidence="12">5.6.2.4</ecNumber>
    </recommendedName>
    <alternativeName>
        <fullName evidence="13">DNA 3'-5' helicase II</fullName>
    </alternativeName>
</protein>
<evidence type="ECO:0000256" key="2">
    <source>
        <dbReference type="ARBA" id="ARBA00022741"/>
    </source>
</evidence>
<gene>
    <name evidence="18" type="ORF">Lery_0124</name>
</gene>
<evidence type="ECO:0000256" key="10">
    <source>
        <dbReference type="ARBA" id="ARBA00023235"/>
    </source>
</evidence>
<dbReference type="Pfam" id="PF13361">
    <property type="entry name" value="UvrD_C"/>
    <property type="match status" value="1"/>
</dbReference>
<dbReference type="InterPro" id="IPR014017">
    <property type="entry name" value="DNA_helicase_UvrD-like_C"/>
</dbReference>
<comment type="catalytic activity">
    <reaction evidence="11">
        <text>Couples ATP hydrolysis with the unwinding of duplex DNA by translocating in the 3'-5' direction.</text>
        <dbReference type="EC" id="5.6.2.4"/>
    </reaction>
</comment>
<dbReference type="GO" id="GO:0043138">
    <property type="term" value="F:3'-5' DNA helicase activity"/>
    <property type="evidence" value="ECO:0007669"/>
    <property type="project" value="UniProtKB-EC"/>
</dbReference>
<dbReference type="Pfam" id="PF00580">
    <property type="entry name" value="UvrD-helicase"/>
    <property type="match status" value="1"/>
</dbReference>
<evidence type="ECO:0000256" key="13">
    <source>
        <dbReference type="ARBA" id="ARBA00034923"/>
    </source>
</evidence>
<dbReference type="OrthoDB" id="9810135at2"/>
<proteinExistence type="predicted"/>
<evidence type="ECO:0000256" key="12">
    <source>
        <dbReference type="ARBA" id="ARBA00034808"/>
    </source>
</evidence>
<evidence type="ECO:0000259" key="17">
    <source>
        <dbReference type="PROSITE" id="PS51217"/>
    </source>
</evidence>
<evidence type="ECO:0000256" key="5">
    <source>
        <dbReference type="ARBA" id="ARBA00022806"/>
    </source>
</evidence>
<evidence type="ECO:0000259" key="16">
    <source>
        <dbReference type="PROSITE" id="PS51198"/>
    </source>
</evidence>
<dbReference type="PANTHER" id="PTHR11070">
    <property type="entry name" value="UVRD / RECB / PCRA DNA HELICASE FAMILY MEMBER"/>
    <property type="match status" value="1"/>
</dbReference>
<feature type="binding site" evidence="15">
    <location>
        <begin position="22"/>
        <end position="29"/>
    </location>
    <ligand>
        <name>ATP</name>
        <dbReference type="ChEBI" id="CHEBI:30616"/>
    </ligand>
</feature>
<evidence type="ECO:0000256" key="1">
    <source>
        <dbReference type="ARBA" id="ARBA00022722"/>
    </source>
</evidence>
<keyword evidence="10" id="KW-0413">Isomerase</keyword>
<keyword evidence="4 15" id="KW-0378">Hydrolase</keyword>
<dbReference type="InterPro" id="IPR027417">
    <property type="entry name" value="P-loop_NTPase"/>
</dbReference>
<dbReference type="PANTHER" id="PTHR11070:SF2">
    <property type="entry name" value="ATP-DEPENDENT DNA HELICASE SRS2"/>
    <property type="match status" value="1"/>
</dbReference>
<feature type="domain" description="UvrD-like helicase ATP-binding" evidence="16">
    <location>
        <begin position="1"/>
        <end position="485"/>
    </location>
</feature>
<dbReference type="Gene3D" id="1.10.486.10">
    <property type="entry name" value="PCRA, domain 4"/>
    <property type="match status" value="1"/>
</dbReference>
<dbReference type="Proteomes" id="UP000054773">
    <property type="component" value="Unassembled WGS sequence"/>
</dbReference>
<evidence type="ECO:0000256" key="14">
    <source>
        <dbReference type="ARBA" id="ARBA00048988"/>
    </source>
</evidence>
<comment type="catalytic activity">
    <reaction evidence="14">
        <text>ATP + H2O = ADP + phosphate + H(+)</text>
        <dbReference type="Rhea" id="RHEA:13065"/>
        <dbReference type="ChEBI" id="CHEBI:15377"/>
        <dbReference type="ChEBI" id="CHEBI:15378"/>
        <dbReference type="ChEBI" id="CHEBI:30616"/>
        <dbReference type="ChEBI" id="CHEBI:43474"/>
        <dbReference type="ChEBI" id="CHEBI:456216"/>
        <dbReference type="EC" id="5.6.2.4"/>
    </reaction>
</comment>
<keyword evidence="7 15" id="KW-0067">ATP-binding</keyword>
<dbReference type="SUPFAM" id="SSF52540">
    <property type="entry name" value="P-loop containing nucleoside triphosphate hydrolases"/>
    <property type="match status" value="1"/>
</dbReference>
<dbReference type="GO" id="GO:0004527">
    <property type="term" value="F:exonuclease activity"/>
    <property type="evidence" value="ECO:0007669"/>
    <property type="project" value="UniProtKB-KW"/>
</dbReference>
<keyword evidence="1" id="KW-0540">Nuclease</keyword>
<dbReference type="AlphaFoldDB" id="A0A0W0TWI9"/>
<dbReference type="PATRIC" id="fig|448.7.peg.129"/>
<evidence type="ECO:0000256" key="9">
    <source>
        <dbReference type="ARBA" id="ARBA00023204"/>
    </source>
</evidence>
<dbReference type="GO" id="GO:0033202">
    <property type="term" value="C:DNA helicase complex"/>
    <property type="evidence" value="ECO:0007669"/>
    <property type="project" value="TreeGrafter"/>
</dbReference>
<dbReference type="GO" id="GO:0000725">
    <property type="term" value="P:recombinational repair"/>
    <property type="evidence" value="ECO:0007669"/>
    <property type="project" value="TreeGrafter"/>
</dbReference>
<keyword evidence="8" id="KW-0238">DNA-binding</keyword>
<evidence type="ECO:0000313" key="19">
    <source>
        <dbReference type="Proteomes" id="UP000054773"/>
    </source>
</evidence>
<evidence type="ECO:0000313" key="18">
    <source>
        <dbReference type="EMBL" id="KTD00016.1"/>
    </source>
</evidence>
<feature type="domain" description="UvrD-like helicase C-terminal" evidence="17">
    <location>
        <begin position="497"/>
        <end position="758"/>
    </location>
</feature>
<dbReference type="Pfam" id="PF12705">
    <property type="entry name" value="PDDEXK_1"/>
    <property type="match status" value="1"/>
</dbReference>
<evidence type="ECO:0000256" key="6">
    <source>
        <dbReference type="ARBA" id="ARBA00022839"/>
    </source>
</evidence>
<evidence type="ECO:0000256" key="4">
    <source>
        <dbReference type="ARBA" id="ARBA00022801"/>
    </source>
</evidence>
<comment type="caution">
    <text evidence="18">The sequence shown here is derived from an EMBL/GenBank/DDBJ whole genome shotgun (WGS) entry which is preliminary data.</text>
</comment>
<dbReference type="STRING" id="448.Lery_0124"/>
<dbReference type="PROSITE" id="PS51198">
    <property type="entry name" value="UVRD_HELICASE_ATP_BIND"/>
    <property type="match status" value="1"/>
</dbReference>
<sequence>MLEDSLQRSLATDPTQSFIVQAPAGSGKTEILTQRFLRLLGTVNAPEQIIALTFTRKAASEMRERILAAIQQVADNRPPQSPHQRQTFAWAESALKQDETLGWQLLKHPQRLRIMTIDALCQNLTQAIPLPEKQFPYAAIAEQPQRYYEQAARACIEHALSDERLKPSLAILLQHLDNRQDRLYELLSELLEKRDQWLEIIFGAKTQDRALYEQGLSLIAAHALQRLIRSIPSDLADELRQLCQQLAQTENNPQSPRYPLHDWSSFKQMNSQQAVALAGVLLKSDNQLRQGFDHHVGLQKSAVSPTLYRELKEKSKALLQALQDIPDFREALLRVANLPDPHYDPEQWAVLQALMTLLPLLAAHLQLLFKEANACDFTAITEQSLLALGDEDNPTDLTLYLDNAIHHLLVDEFQDTSIQQYRLLEKLTQGWQPDDGKTLFVVGDPMQSIYRFRQAEVGLFIKAKHQGIGAIRLTPLELSCNFRSSATIVNWVNTRFQSIFPAVDDMESGAISFHASTPVHAAGEDSTITAWQCANRLQEADKLLQLIEYELSAYPEDDIAILVRSRSQLKDIVSLLSRKNIPFQGVDIEQLTALPHIQDIATLTKALLCPADRIAWLALLRSPWCGLPLTDLYYLANQDRKQSIYQALQHLHQLPQLSEEGLLRARYVGQILTQALENRHQQSLVDWVRDTMKRLHAEQILNANQRNDLEQFWRLLESHCEQEQLLDMGRFETAMNQLYSKQSSPSRLQIMTIHKSKGLEFDSVILPGLGSKAVNSDQPLLRWLKLPSEPDNLLLLSPLRAAHKKECRLYNYLAYLDAEKDDYELQRLLYVAATRAKKRLHLLDNQSNDSRKSTFRALLGQQEFSVQEEESYSDPLVKPPPPLTRLPRHYYQQAIIEEKKDRNDIHFPETSSHARQIGLVAHELLQWICTVHPHTLDELPWLFAKNQLLLAGLTSVQCEEAIHRLQQQIRLVFEQDTIAHWICSAHAQEKNEYELLAREQGRIRTYILDRTFIAEGYRWIIDFKTGSEDELAREAHRKQINTYAMLLAHEETLPIRCGVYYLASGNWLGWDFQPQTLPA</sequence>
<dbReference type="Gene3D" id="3.90.320.10">
    <property type="match status" value="1"/>
</dbReference>
<reference evidence="18 19" key="1">
    <citation type="submission" date="2015-11" db="EMBL/GenBank/DDBJ databases">
        <title>Genomic analysis of 38 Legionella species identifies large and diverse effector repertoires.</title>
        <authorList>
            <person name="Burstein D."/>
            <person name="Amaro F."/>
            <person name="Zusman T."/>
            <person name="Lifshitz Z."/>
            <person name="Cohen O."/>
            <person name="Gilbert J.A."/>
            <person name="Pupko T."/>
            <person name="Shuman H.A."/>
            <person name="Segal G."/>
        </authorList>
    </citation>
    <scope>NUCLEOTIDE SEQUENCE [LARGE SCALE GENOMIC DNA]</scope>
    <source>
        <strain evidence="18 19">SE-32A-C8</strain>
    </source>
</reference>
<dbReference type="EMBL" id="LNYA01000001">
    <property type="protein sequence ID" value="KTD00016.1"/>
    <property type="molecule type" value="Genomic_DNA"/>
</dbReference>
<keyword evidence="6" id="KW-0269">Exonuclease</keyword>
<keyword evidence="3" id="KW-0227">DNA damage</keyword>
<dbReference type="InterPro" id="IPR014016">
    <property type="entry name" value="UvrD-like_ATP-bd"/>
</dbReference>
<evidence type="ECO:0000256" key="8">
    <source>
        <dbReference type="ARBA" id="ARBA00023125"/>
    </source>
</evidence>
<evidence type="ECO:0000256" key="11">
    <source>
        <dbReference type="ARBA" id="ARBA00034617"/>
    </source>
</evidence>
<dbReference type="InterPro" id="IPR038726">
    <property type="entry name" value="PDDEXK_AddAB-type"/>
</dbReference>